<dbReference type="Proteomes" id="UP001404104">
    <property type="component" value="Unassembled WGS sequence"/>
</dbReference>
<dbReference type="Pfam" id="PF05159">
    <property type="entry name" value="Capsule_synth"/>
    <property type="match status" value="1"/>
</dbReference>
<name>A0ABU9XRC6_9SPHN</name>
<accession>A0ABU9XRC6</accession>
<protein>
    <submittedName>
        <fullName evidence="1">Capsule biosynthesis protein</fullName>
    </submittedName>
</protein>
<dbReference type="InterPro" id="IPR007833">
    <property type="entry name" value="Capsule_polysaccharide_synth"/>
</dbReference>
<sequence length="629" mass="69726">MNFINYPDTANPLRQSAAARVKRLGYRFQPVCDSASPVSLPTHYRIGVVAQEFNPRALRKCDWPHSWRDEASNIRVTDQRAPRWWPAMQPSSLFAVPPFPGRKPDKWVIPQPFDARTREEVAACIEAMRHHRVGGTFWDSHPVSANSDVLVRPRDAGQYQRAAALAETRRLRATYWFPDAAAALTSGANAASVVIGPCDPWYLLTRATELWTDAEDEVGLIATIAGTPQSSLDPGSEAIDPVARLAKLLGSVRFEDPFSRAEVGPSRFVELLGFWRMLIDANRPIRRIYGVAHWKREAVAPLLWDGSMVDRFHGTIDQPDGAAAAWIARTPASVLLELAHNNTPVYQLEDGFIRSVGLGADCVPPLSIVVDAQSAHYDPARPSELEMLLQHGDFDRDLLERARALRTTIVAQGISKYAQGTQILARTSCDRRRVLITGQVEDDQSVLKGGGGIVSNLELLRRVREREPQAHITYRPHPDVDAGHRKGHIADDVVLTLADAIARDVGITALIDATDHLHVLTSLAGFEALMRGTSVTTHGVPFYAGWGLTEDLGPVPARRTTRRSLDELVAATLMQYPRYLDPITGLPCPPEILVKRIAAGVRRQNTPLVIARRLVGKMRRYVRRMPGAR</sequence>
<organism evidence="1 2">
    <name type="scientific">Sphingomonas qilianensis</name>
    <dbReference type="NCBI Taxonomy" id="1736690"/>
    <lineage>
        <taxon>Bacteria</taxon>
        <taxon>Pseudomonadati</taxon>
        <taxon>Pseudomonadota</taxon>
        <taxon>Alphaproteobacteria</taxon>
        <taxon>Sphingomonadales</taxon>
        <taxon>Sphingomonadaceae</taxon>
        <taxon>Sphingomonas</taxon>
    </lineage>
</organism>
<evidence type="ECO:0000313" key="2">
    <source>
        <dbReference type="Proteomes" id="UP001404104"/>
    </source>
</evidence>
<gene>
    <name evidence="1" type="ORF">ABC969_08085</name>
</gene>
<keyword evidence="2" id="KW-1185">Reference proteome</keyword>
<comment type="caution">
    <text evidence="1">The sequence shown here is derived from an EMBL/GenBank/DDBJ whole genome shotgun (WGS) entry which is preliminary data.</text>
</comment>
<proteinExistence type="predicted"/>
<evidence type="ECO:0000313" key="1">
    <source>
        <dbReference type="EMBL" id="MEN2786376.1"/>
    </source>
</evidence>
<dbReference type="EMBL" id="JBDIMF010000002">
    <property type="protein sequence ID" value="MEN2786376.1"/>
    <property type="molecule type" value="Genomic_DNA"/>
</dbReference>
<dbReference type="RefSeq" id="WP_345864165.1">
    <property type="nucleotide sequence ID" value="NZ_JBDIMF010000002.1"/>
</dbReference>
<dbReference type="CDD" id="cd16439">
    <property type="entry name" value="beta_Kdo_transferase_KpsC_2"/>
    <property type="match status" value="1"/>
</dbReference>
<reference evidence="1 2" key="1">
    <citation type="submission" date="2024-05" db="EMBL/GenBank/DDBJ databases">
        <authorList>
            <person name="Liu Q."/>
            <person name="Xin Y.-H."/>
        </authorList>
    </citation>
    <scope>NUCLEOTIDE SEQUENCE [LARGE SCALE GENOMIC DNA]</scope>
    <source>
        <strain evidence="1 2">CGMCC 1.15349</strain>
    </source>
</reference>